<accession>A0A7Z2JKV6</accession>
<dbReference type="RefSeq" id="WP_158958228.1">
    <property type="nucleotide sequence ID" value="NZ_CP046916.1"/>
</dbReference>
<organism evidence="1 2">
    <name type="scientific">Paraburkholderia acidisoli</name>
    <dbReference type="NCBI Taxonomy" id="2571748"/>
    <lineage>
        <taxon>Bacteria</taxon>
        <taxon>Pseudomonadati</taxon>
        <taxon>Pseudomonadota</taxon>
        <taxon>Betaproteobacteria</taxon>
        <taxon>Burkholderiales</taxon>
        <taxon>Burkholderiaceae</taxon>
        <taxon>Paraburkholderia</taxon>
    </lineage>
</organism>
<dbReference type="Pfam" id="PF03069">
    <property type="entry name" value="FmdA_AmdA"/>
    <property type="match status" value="1"/>
</dbReference>
<dbReference type="SUPFAM" id="SSF141130">
    <property type="entry name" value="Acetamidase/Formamidase-like"/>
    <property type="match status" value="1"/>
</dbReference>
<gene>
    <name evidence="1" type="ORF">FAZ98_33505</name>
</gene>
<reference evidence="1 2" key="1">
    <citation type="submission" date="2019-12" db="EMBL/GenBank/DDBJ databases">
        <title>Paraburkholderia acidiphila 7Q-K02 sp. nov and Paraburkholderia acidisoli DHF22 sp. nov., two strains isolated from forest soil.</title>
        <authorList>
            <person name="Gao Z."/>
            <person name="Qiu L."/>
        </authorList>
    </citation>
    <scope>NUCLEOTIDE SEQUENCE [LARGE SCALE GENOMIC DNA]</scope>
    <source>
        <strain evidence="1 2">DHF22</strain>
    </source>
</reference>
<dbReference type="OrthoDB" id="9785236at2"/>
<dbReference type="PANTHER" id="PTHR31891">
    <property type="entry name" value="FORMAMIDASE C869.04-RELATED"/>
    <property type="match status" value="1"/>
</dbReference>
<dbReference type="KEGG" id="pacs:FAZ98_33505"/>
<sequence length="447" mass="46833">METMLDTPASALATSAASRVEVDHYTRGTIGPSTPMAGPLADGGTIVAGTPPGCWGPMITPRFEGGHECSQPVYVAGAQVGDAVALRIKRCEPTSLATSSGVMSFVEGRYTGDPFVAKKCSACGTEAPLSHLDGVGEEAVRCDVCGSEVNAFRFSNGYVIVLDKANKVSLTVDASIAQTLGRIPNEHALIPPNSEQHSILALARADIAGLAAHMQPFLGNIGTMPAADMPDSHNAGDFGGFLVDAPHRFAMSAETLQAAKTDGHMDTNTVREGAILVCPVKVDGAGVYMGDMHAQQGNGEIAGHATDISGIVEVQVNVLKHLPIDGPILFQRPDDLPPMARPLTREQRAHVEALAAKYGQKTIEANAPITFIGSGPTLNDATKVGLQRAADVTGLPYDEILNRATIAGSIEISRLPGVVRVTFMCPLAVLDRIGLGQIAREQYGIDQ</sequence>
<dbReference type="AlphaFoldDB" id="A0A7Z2JKV6"/>
<protein>
    <submittedName>
        <fullName evidence="1">Acetamidase</fullName>
    </submittedName>
</protein>
<proteinExistence type="predicted"/>
<dbReference type="Proteomes" id="UP000433577">
    <property type="component" value="Chromosome 4"/>
</dbReference>
<name>A0A7Z2JKV6_9BURK</name>
<dbReference type="InterPro" id="IPR004304">
    <property type="entry name" value="FmdA_AmdA"/>
</dbReference>
<evidence type="ECO:0000313" key="2">
    <source>
        <dbReference type="Proteomes" id="UP000433577"/>
    </source>
</evidence>
<dbReference type="PANTHER" id="PTHR31891:SF1">
    <property type="entry name" value="FORMAMIDASE C869.04-RELATED"/>
    <property type="match status" value="1"/>
</dbReference>
<dbReference type="Gene3D" id="2.60.120.580">
    <property type="entry name" value="Acetamidase/Formamidase-like domains"/>
    <property type="match status" value="1"/>
</dbReference>
<dbReference type="EMBL" id="CP046916">
    <property type="protein sequence ID" value="QGZ66669.1"/>
    <property type="molecule type" value="Genomic_DNA"/>
</dbReference>
<keyword evidence="2" id="KW-1185">Reference proteome</keyword>
<dbReference type="GO" id="GO:0016811">
    <property type="term" value="F:hydrolase activity, acting on carbon-nitrogen (but not peptide) bonds, in linear amides"/>
    <property type="evidence" value="ECO:0007669"/>
    <property type="project" value="InterPro"/>
</dbReference>
<evidence type="ECO:0000313" key="1">
    <source>
        <dbReference type="EMBL" id="QGZ66669.1"/>
    </source>
</evidence>